<gene>
    <name evidence="2" type="ORF">NSK_006845</name>
</gene>
<evidence type="ECO:0000313" key="3">
    <source>
        <dbReference type="Proteomes" id="UP000355283"/>
    </source>
</evidence>
<feature type="compositionally biased region" description="Basic and acidic residues" evidence="1">
    <location>
        <begin position="163"/>
        <end position="183"/>
    </location>
</feature>
<sequence length="183" mass="19985">MDAPSPPVSNDLWEVDLTQEEAYHPTPHGSSVPLSVEPLPAKSQHHRSSPPLPTHHGQKDIQNQPRSQQGRPSALTLATLLQRAAWAGDRCLQGVDYIGENMAGFLGLTDSRFQYIVDNLSEEDKEAAEKDLRWRREGRKGGEGEGGMLLLHELSAVEGEVDTGGKDGAGKEIGKEEDRSTEV</sequence>
<dbReference type="Pfam" id="PF14774">
    <property type="entry name" value="FAM177"/>
    <property type="match status" value="1"/>
</dbReference>
<name>A0A4D9CSS0_9STRA</name>
<feature type="region of interest" description="Disordered" evidence="1">
    <location>
        <begin position="1"/>
        <end position="72"/>
    </location>
</feature>
<accession>A0A4D9CSS0</accession>
<proteinExistence type="predicted"/>
<dbReference type="InterPro" id="IPR028260">
    <property type="entry name" value="FAM177"/>
</dbReference>
<feature type="compositionally biased region" description="Polar residues" evidence="1">
    <location>
        <begin position="60"/>
        <end position="71"/>
    </location>
</feature>
<organism evidence="2 3">
    <name type="scientific">Nannochloropsis salina CCMP1776</name>
    <dbReference type="NCBI Taxonomy" id="1027361"/>
    <lineage>
        <taxon>Eukaryota</taxon>
        <taxon>Sar</taxon>
        <taxon>Stramenopiles</taxon>
        <taxon>Ochrophyta</taxon>
        <taxon>Eustigmatophyceae</taxon>
        <taxon>Eustigmatales</taxon>
        <taxon>Monodopsidaceae</taxon>
        <taxon>Microchloropsis</taxon>
        <taxon>Microchloropsis salina</taxon>
    </lineage>
</organism>
<dbReference type="Proteomes" id="UP000355283">
    <property type="component" value="Unassembled WGS sequence"/>
</dbReference>
<dbReference type="AlphaFoldDB" id="A0A4D9CSS0"/>
<dbReference type="OrthoDB" id="45963at2759"/>
<dbReference type="EMBL" id="SDOX01000122">
    <property type="protein sequence ID" value="TFJ81594.1"/>
    <property type="molecule type" value="Genomic_DNA"/>
</dbReference>
<protein>
    <submittedName>
        <fullName evidence="2">Uncharacterized protein</fullName>
    </submittedName>
</protein>
<evidence type="ECO:0000256" key="1">
    <source>
        <dbReference type="SAM" id="MobiDB-lite"/>
    </source>
</evidence>
<comment type="caution">
    <text evidence="2">The sequence shown here is derived from an EMBL/GenBank/DDBJ whole genome shotgun (WGS) entry which is preliminary data.</text>
</comment>
<reference evidence="2 3" key="1">
    <citation type="submission" date="2019-01" db="EMBL/GenBank/DDBJ databases">
        <title>Nuclear Genome Assembly of the Microalgal Biofuel strain Nannochloropsis salina CCMP1776.</title>
        <authorList>
            <person name="Hovde B."/>
        </authorList>
    </citation>
    <scope>NUCLEOTIDE SEQUENCE [LARGE SCALE GENOMIC DNA]</scope>
    <source>
        <strain evidence="2 3">CCMP1776</strain>
    </source>
</reference>
<feature type="region of interest" description="Disordered" evidence="1">
    <location>
        <begin position="160"/>
        <end position="183"/>
    </location>
</feature>
<evidence type="ECO:0000313" key="2">
    <source>
        <dbReference type="EMBL" id="TFJ81594.1"/>
    </source>
</evidence>
<keyword evidence="3" id="KW-1185">Reference proteome</keyword>